<dbReference type="InterPro" id="IPR026302">
    <property type="entry name" value="NEDD4-bd_p2"/>
</dbReference>
<dbReference type="PANTHER" id="PTHR13308">
    <property type="entry name" value="NEDD4-BINDING PROTEIN 2-LIKE 1"/>
    <property type="match status" value="1"/>
</dbReference>
<dbReference type="PANTHER" id="PTHR13308:SF40">
    <property type="entry name" value="NEDD4-BINDING PROTEIN 2-LIKE 1"/>
    <property type="match status" value="1"/>
</dbReference>
<protein>
    <submittedName>
        <fullName evidence="1">ATPase AAA</fullName>
    </submittedName>
</protein>
<keyword evidence="2" id="KW-1185">Reference proteome</keyword>
<dbReference type="SUPFAM" id="SSF52540">
    <property type="entry name" value="P-loop containing nucleoside triphosphate hydrolases"/>
    <property type="match status" value="1"/>
</dbReference>
<dbReference type="InterPro" id="IPR027417">
    <property type="entry name" value="P-loop_NTPase"/>
</dbReference>
<dbReference type="Pfam" id="PF13671">
    <property type="entry name" value="AAA_33"/>
    <property type="match status" value="1"/>
</dbReference>
<reference evidence="2" key="1">
    <citation type="journal article" date="2019" name="Int. J. Syst. Evol. Microbiol.">
        <title>The Global Catalogue of Microorganisms (GCM) 10K type strain sequencing project: providing services to taxonomists for standard genome sequencing and annotation.</title>
        <authorList>
            <consortium name="The Broad Institute Genomics Platform"/>
            <consortium name="The Broad Institute Genome Sequencing Center for Infectious Disease"/>
            <person name="Wu L."/>
            <person name="Ma J."/>
        </authorList>
    </citation>
    <scope>NUCLEOTIDE SEQUENCE [LARGE SCALE GENOMIC DNA]</scope>
    <source>
        <strain evidence="2">NBRC 108723</strain>
    </source>
</reference>
<proteinExistence type="predicted"/>
<accession>A0ABQ6EZ42</accession>
<dbReference type="RefSeq" id="WP_284191697.1">
    <property type="nucleotide sequence ID" value="NZ_BSPW01000026.1"/>
</dbReference>
<dbReference type="Gene3D" id="3.40.50.300">
    <property type="entry name" value="P-loop containing nucleotide triphosphate hydrolases"/>
    <property type="match status" value="1"/>
</dbReference>
<sequence>MTLKLTIVRGLPGSGKSTLAKTLGANHYEADMFFINDRGEYQFDPSSVAKAHAWCIRMTRDSLKNKQSVVVSNTFVMKWEITPYYKMAKKFGAEFEIIECQGEFGNTHGVDSNTIEEMKKRWQKW</sequence>
<name>A0ABQ6EZ42_9VIBR</name>
<dbReference type="Proteomes" id="UP001157138">
    <property type="component" value="Unassembled WGS sequence"/>
</dbReference>
<evidence type="ECO:0000313" key="1">
    <source>
        <dbReference type="EMBL" id="GLT17795.1"/>
    </source>
</evidence>
<evidence type="ECO:0000313" key="2">
    <source>
        <dbReference type="Proteomes" id="UP001157138"/>
    </source>
</evidence>
<dbReference type="EMBL" id="BSPW01000026">
    <property type="protein sequence ID" value="GLT17795.1"/>
    <property type="molecule type" value="Genomic_DNA"/>
</dbReference>
<comment type="caution">
    <text evidence="1">The sequence shown here is derived from an EMBL/GenBank/DDBJ whole genome shotgun (WGS) entry which is preliminary data.</text>
</comment>
<gene>
    <name evidence="1" type="ORF">GCM10007938_15730</name>
</gene>
<organism evidence="1 2">
    <name type="scientific">Vibrio zhanjiangensis</name>
    <dbReference type="NCBI Taxonomy" id="1046128"/>
    <lineage>
        <taxon>Bacteria</taxon>
        <taxon>Pseudomonadati</taxon>
        <taxon>Pseudomonadota</taxon>
        <taxon>Gammaproteobacteria</taxon>
        <taxon>Vibrionales</taxon>
        <taxon>Vibrionaceae</taxon>
        <taxon>Vibrio</taxon>
    </lineage>
</organism>